<gene>
    <name evidence="6 8" type="primary">rpsQ</name>
</gene>
<dbReference type="Gene3D" id="2.40.50.140">
    <property type="entry name" value="Nucleic acid-binding proteins"/>
    <property type="match status" value="1"/>
</dbReference>
<name>A0A0H4T3I3_9BACT</name>
<sequence>MKMSVENKRGRRRKIVGTVISNKMQKTIVVEVVRLVKHSKYGKYLKRSSIYKTHDENNEAKVGDKVEIIEARPLSKTKSTRLLRIIEKAKP</sequence>
<dbReference type="SUPFAM" id="SSF50249">
    <property type="entry name" value="Nucleic acid-binding proteins"/>
    <property type="match status" value="1"/>
</dbReference>
<dbReference type="HAMAP" id="MF_01345_B">
    <property type="entry name" value="Ribosomal_uS17_B"/>
    <property type="match status" value="1"/>
</dbReference>
<dbReference type="PANTHER" id="PTHR10744:SF1">
    <property type="entry name" value="SMALL RIBOSOMAL SUBUNIT PROTEIN US17M"/>
    <property type="match status" value="1"/>
</dbReference>
<comment type="function">
    <text evidence="6">One of the primary rRNA binding proteins, it binds specifically to the 5'-end of 16S ribosomal RNA.</text>
</comment>
<dbReference type="Pfam" id="PF00366">
    <property type="entry name" value="Ribosomal_S17"/>
    <property type="match status" value="1"/>
</dbReference>
<evidence type="ECO:0000313" key="8">
    <source>
        <dbReference type="EMBL" id="AKQ02213.1"/>
    </source>
</evidence>
<dbReference type="NCBIfam" id="TIGR03635">
    <property type="entry name" value="uS17_bact"/>
    <property type="match status" value="1"/>
</dbReference>
<protein>
    <recommendedName>
        <fullName evidence="6">Small ribosomal subunit protein uS17</fullName>
    </recommendedName>
</protein>
<dbReference type="GO" id="GO:0019843">
    <property type="term" value="F:rRNA binding"/>
    <property type="evidence" value="ECO:0007669"/>
    <property type="project" value="UniProtKB-UniRule"/>
</dbReference>
<dbReference type="NCBIfam" id="NF004123">
    <property type="entry name" value="PRK05610.1"/>
    <property type="match status" value="1"/>
</dbReference>
<evidence type="ECO:0000256" key="2">
    <source>
        <dbReference type="ARBA" id="ARBA00022730"/>
    </source>
</evidence>
<evidence type="ECO:0000256" key="7">
    <source>
        <dbReference type="RuleBase" id="RU003872"/>
    </source>
</evidence>
<proteinExistence type="inferred from homology"/>
<accession>A0A0H4T3I3</accession>
<dbReference type="CDD" id="cd00364">
    <property type="entry name" value="Ribosomal_uS17"/>
    <property type="match status" value="1"/>
</dbReference>
<dbReference type="InterPro" id="IPR019979">
    <property type="entry name" value="Ribosomal_uS17_CS"/>
</dbReference>
<dbReference type="PANTHER" id="PTHR10744">
    <property type="entry name" value="40S RIBOSOMAL PROTEIN S11 FAMILY MEMBER"/>
    <property type="match status" value="1"/>
</dbReference>
<keyword evidence="4 6" id="KW-0689">Ribosomal protein</keyword>
<dbReference type="EMBL" id="KT006998">
    <property type="protein sequence ID" value="AKQ02213.1"/>
    <property type="molecule type" value="Genomic_DNA"/>
</dbReference>
<evidence type="ECO:0000256" key="1">
    <source>
        <dbReference type="ARBA" id="ARBA00010254"/>
    </source>
</evidence>
<evidence type="ECO:0000256" key="5">
    <source>
        <dbReference type="ARBA" id="ARBA00023274"/>
    </source>
</evidence>
<comment type="similarity">
    <text evidence="1 6 7">Belongs to the universal ribosomal protein uS17 family.</text>
</comment>
<dbReference type="InterPro" id="IPR012340">
    <property type="entry name" value="NA-bd_OB-fold"/>
</dbReference>
<evidence type="ECO:0000256" key="3">
    <source>
        <dbReference type="ARBA" id="ARBA00022884"/>
    </source>
</evidence>
<keyword evidence="5 6" id="KW-0687">Ribonucleoprotein</keyword>
<dbReference type="GO" id="GO:0003735">
    <property type="term" value="F:structural constituent of ribosome"/>
    <property type="evidence" value="ECO:0007669"/>
    <property type="project" value="UniProtKB-UniRule"/>
</dbReference>
<dbReference type="GO" id="GO:0022627">
    <property type="term" value="C:cytosolic small ribosomal subunit"/>
    <property type="evidence" value="ECO:0007669"/>
    <property type="project" value="UniProtKB-UniRule"/>
</dbReference>
<dbReference type="InterPro" id="IPR000266">
    <property type="entry name" value="Ribosomal_uS17"/>
</dbReference>
<dbReference type="AlphaFoldDB" id="A0A0H4T3I3"/>
<dbReference type="PROSITE" id="PS00056">
    <property type="entry name" value="RIBOSOMAL_S17"/>
    <property type="match status" value="1"/>
</dbReference>
<reference evidence="8" key="1">
    <citation type="journal article" date="2015" name="ISME J.">
        <title>Aquifer environment selects for microbial species cohorts in sediment and groundwater.</title>
        <authorList>
            <person name="Hug L.A."/>
            <person name="Thomas B.C."/>
            <person name="Brown C.T."/>
            <person name="Frischkorn K.R."/>
            <person name="Williams K.H."/>
            <person name="Tringe S.G."/>
            <person name="Banfield J.F."/>
        </authorList>
    </citation>
    <scope>NUCLEOTIDE SEQUENCE</scope>
</reference>
<dbReference type="InterPro" id="IPR019984">
    <property type="entry name" value="Ribosomal_uS17_bact/chlr"/>
</dbReference>
<keyword evidence="2 6" id="KW-0699">rRNA-binding</keyword>
<comment type="subunit">
    <text evidence="6">Part of the 30S ribosomal subunit.</text>
</comment>
<evidence type="ECO:0000256" key="6">
    <source>
        <dbReference type="HAMAP-Rule" id="MF_01345"/>
    </source>
</evidence>
<keyword evidence="3 6" id="KW-0694">RNA-binding</keyword>
<dbReference type="GO" id="GO:0006412">
    <property type="term" value="P:translation"/>
    <property type="evidence" value="ECO:0007669"/>
    <property type="project" value="UniProtKB-UniRule"/>
</dbReference>
<organism evidence="8">
    <name type="scientific">uncultured planctomycete Rifle_16ft_4_minimus_36480</name>
    <dbReference type="NCBI Taxonomy" id="1665204"/>
    <lineage>
        <taxon>Bacteria</taxon>
        <taxon>Pseudomonadati</taxon>
        <taxon>Planctomycetota</taxon>
        <taxon>Planctomycetia</taxon>
        <taxon>Planctomycetales</taxon>
        <taxon>environmental samples</taxon>
    </lineage>
</organism>
<evidence type="ECO:0000256" key="4">
    <source>
        <dbReference type="ARBA" id="ARBA00022980"/>
    </source>
</evidence>
<dbReference type="PRINTS" id="PR00973">
    <property type="entry name" value="RIBOSOMALS17"/>
</dbReference>